<evidence type="ECO:0000313" key="6">
    <source>
        <dbReference type="Proteomes" id="UP001071777"/>
    </source>
</evidence>
<protein>
    <recommendedName>
        <fullName evidence="4">PPIase cyclophilin-type domain-containing protein</fullName>
    </recommendedName>
</protein>
<evidence type="ECO:0000313" key="5">
    <source>
        <dbReference type="EMBL" id="KAJ1605876.1"/>
    </source>
</evidence>
<organism evidence="5 6">
    <name type="scientific">Cryptosporidium canis</name>
    <dbReference type="NCBI Taxonomy" id="195482"/>
    <lineage>
        <taxon>Eukaryota</taxon>
        <taxon>Sar</taxon>
        <taxon>Alveolata</taxon>
        <taxon>Apicomplexa</taxon>
        <taxon>Conoidasida</taxon>
        <taxon>Coccidia</taxon>
        <taxon>Eucoccidiorida</taxon>
        <taxon>Eimeriorina</taxon>
        <taxon>Cryptosporidiidae</taxon>
        <taxon>Cryptosporidium</taxon>
    </lineage>
</organism>
<dbReference type="PANTHER" id="PTHR45625">
    <property type="entry name" value="PEPTIDYL-PROLYL CIS-TRANS ISOMERASE-RELATED"/>
    <property type="match status" value="1"/>
</dbReference>
<feature type="region of interest" description="Disordered" evidence="3">
    <location>
        <begin position="249"/>
        <end position="268"/>
    </location>
</feature>
<name>A0ABQ8P2N4_9CRYT</name>
<dbReference type="PROSITE" id="PS50072">
    <property type="entry name" value="CSA_PPIASE_2"/>
    <property type="match status" value="1"/>
</dbReference>
<comment type="subcellular location">
    <subcellularLocation>
        <location evidence="1">Nucleus</location>
    </subcellularLocation>
</comment>
<dbReference type="Pfam" id="PF00160">
    <property type="entry name" value="Pro_isomerase"/>
    <property type="match status" value="1"/>
</dbReference>
<feature type="compositionally biased region" description="Basic and acidic residues" evidence="3">
    <location>
        <begin position="254"/>
        <end position="268"/>
    </location>
</feature>
<accession>A0ABQ8P2N4</accession>
<keyword evidence="2" id="KW-0539">Nucleus</keyword>
<sequence length="315" mass="36554">MDVDLPTTGKLIFETTLGEIDIELWCKECPVITRRFLELCESGFFNGRSVFKVFKGQFVVLGEVGIDLTDKFEYESNSRLKFKRRGMVGLFNDDEYARSIESPNHIFITMDKIGDFNRYTLFGKVVNNTIYNLIDIQNFEVDHNFCPKLPIRIVKTVVIMNPFLKSKIVDQKIQRLLSSAHSQPLSDSAANKLINNRNLLSFYQETDDGSDIGASATLDFDYKELAKKRKNSFRDSRVTKMSRDSECINSLDDQGVREDDGSAQDKPEYHQYVNKEKEGLKIDERETIEKLKEFSARLKKSLRPNNDKWYNKDRF</sequence>
<evidence type="ECO:0000256" key="3">
    <source>
        <dbReference type="SAM" id="MobiDB-lite"/>
    </source>
</evidence>
<dbReference type="EMBL" id="JAPCXB010000159">
    <property type="protein sequence ID" value="KAJ1605876.1"/>
    <property type="molecule type" value="Genomic_DNA"/>
</dbReference>
<evidence type="ECO:0000259" key="4">
    <source>
        <dbReference type="PROSITE" id="PS50072"/>
    </source>
</evidence>
<reference evidence="5" key="1">
    <citation type="submission" date="2022-10" db="EMBL/GenBank/DDBJ databases">
        <title>Adaptive evolution leads to modifications in subtelomeric GC content in a zoonotic Cryptosporidium species.</title>
        <authorList>
            <person name="Li J."/>
            <person name="Feng Y."/>
            <person name="Xiao L."/>
        </authorList>
    </citation>
    <scope>NUCLEOTIDE SEQUENCE</scope>
    <source>
        <strain evidence="5">25894</strain>
    </source>
</reference>
<dbReference type="InterPro" id="IPR002130">
    <property type="entry name" value="Cyclophilin-type_PPIase_dom"/>
</dbReference>
<dbReference type="InterPro" id="IPR044666">
    <property type="entry name" value="Cyclophilin_A-like"/>
</dbReference>
<keyword evidence="6" id="KW-1185">Reference proteome</keyword>
<feature type="domain" description="PPIase cyclophilin-type" evidence="4">
    <location>
        <begin position="12"/>
        <end position="158"/>
    </location>
</feature>
<gene>
    <name evidence="5" type="ORF">OJ252_3349</name>
</gene>
<evidence type="ECO:0000256" key="1">
    <source>
        <dbReference type="ARBA" id="ARBA00004123"/>
    </source>
</evidence>
<dbReference type="Proteomes" id="UP001071777">
    <property type="component" value="Unassembled WGS sequence"/>
</dbReference>
<dbReference type="InterPro" id="IPR029000">
    <property type="entry name" value="Cyclophilin-like_dom_sf"/>
</dbReference>
<comment type="caution">
    <text evidence="5">The sequence shown here is derived from an EMBL/GenBank/DDBJ whole genome shotgun (WGS) entry which is preliminary data.</text>
</comment>
<dbReference type="SUPFAM" id="SSF50891">
    <property type="entry name" value="Cyclophilin-like"/>
    <property type="match status" value="1"/>
</dbReference>
<evidence type="ECO:0000256" key="2">
    <source>
        <dbReference type="ARBA" id="ARBA00023242"/>
    </source>
</evidence>
<proteinExistence type="predicted"/>
<dbReference type="Gene3D" id="2.40.100.10">
    <property type="entry name" value="Cyclophilin-like"/>
    <property type="match status" value="1"/>
</dbReference>
<dbReference type="PANTHER" id="PTHR45625:SF6">
    <property type="entry name" value="SPLICEOSOME-ASSOCIATED PROTEIN CWC27 HOMOLOG"/>
    <property type="match status" value="1"/>
</dbReference>